<dbReference type="RefSeq" id="WP_379532729.1">
    <property type="nucleotide sequence ID" value="NZ_JBHSBI010000023.1"/>
</dbReference>
<keyword evidence="1" id="KW-1133">Transmembrane helix</keyword>
<dbReference type="EMBL" id="JBHSBI010000023">
    <property type="protein sequence ID" value="MFC4012708.1"/>
    <property type="molecule type" value="Genomic_DNA"/>
</dbReference>
<dbReference type="SUPFAM" id="SSF103473">
    <property type="entry name" value="MFS general substrate transporter"/>
    <property type="match status" value="1"/>
</dbReference>
<keyword evidence="3" id="KW-1185">Reference proteome</keyword>
<dbReference type="InterPro" id="IPR036259">
    <property type="entry name" value="MFS_trans_sf"/>
</dbReference>
<feature type="transmembrane region" description="Helical" evidence="1">
    <location>
        <begin position="73"/>
        <end position="93"/>
    </location>
</feature>
<organism evidence="2 3">
    <name type="scientific">Nonomuraea purpurea</name>
    <dbReference type="NCBI Taxonomy" id="1849276"/>
    <lineage>
        <taxon>Bacteria</taxon>
        <taxon>Bacillati</taxon>
        <taxon>Actinomycetota</taxon>
        <taxon>Actinomycetes</taxon>
        <taxon>Streptosporangiales</taxon>
        <taxon>Streptosporangiaceae</taxon>
        <taxon>Nonomuraea</taxon>
    </lineage>
</organism>
<proteinExistence type="predicted"/>
<keyword evidence="1" id="KW-0812">Transmembrane</keyword>
<evidence type="ECO:0000313" key="3">
    <source>
        <dbReference type="Proteomes" id="UP001595851"/>
    </source>
</evidence>
<accession>A0ABV8GFJ2</accession>
<keyword evidence="1" id="KW-0472">Membrane</keyword>
<gene>
    <name evidence="2" type="ORF">ACFOY2_36130</name>
</gene>
<evidence type="ECO:0000256" key="1">
    <source>
        <dbReference type="SAM" id="Phobius"/>
    </source>
</evidence>
<comment type="caution">
    <text evidence="2">The sequence shown here is derived from an EMBL/GenBank/DDBJ whole genome shotgun (WGS) entry which is preliminary data.</text>
</comment>
<sequence length="113" mass="11676">MRAWLTPKVSASSAWVTPVPAALYPANQRTACLADVVPAASRGLGFAVLQLLTTGGGAFGSLVVGVASDRFGSLLAGMYILVPPMIVGGLLTLRARTSFERDAREVMREAAGG</sequence>
<name>A0ABV8GFJ2_9ACTN</name>
<dbReference type="Gene3D" id="1.20.1250.20">
    <property type="entry name" value="MFS general substrate transporter like domains"/>
    <property type="match status" value="1"/>
</dbReference>
<evidence type="ECO:0000313" key="2">
    <source>
        <dbReference type="EMBL" id="MFC4012708.1"/>
    </source>
</evidence>
<protein>
    <recommendedName>
        <fullName evidence="4">MFS transporter</fullName>
    </recommendedName>
</protein>
<reference evidence="3" key="1">
    <citation type="journal article" date="2019" name="Int. J. Syst. Evol. Microbiol.">
        <title>The Global Catalogue of Microorganisms (GCM) 10K type strain sequencing project: providing services to taxonomists for standard genome sequencing and annotation.</title>
        <authorList>
            <consortium name="The Broad Institute Genomics Platform"/>
            <consortium name="The Broad Institute Genome Sequencing Center for Infectious Disease"/>
            <person name="Wu L."/>
            <person name="Ma J."/>
        </authorList>
    </citation>
    <scope>NUCLEOTIDE SEQUENCE [LARGE SCALE GENOMIC DNA]</scope>
    <source>
        <strain evidence="3">TBRC 1276</strain>
    </source>
</reference>
<dbReference type="Proteomes" id="UP001595851">
    <property type="component" value="Unassembled WGS sequence"/>
</dbReference>
<evidence type="ECO:0008006" key="4">
    <source>
        <dbReference type="Google" id="ProtNLM"/>
    </source>
</evidence>
<feature type="transmembrane region" description="Helical" evidence="1">
    <location>
        <begin position="44"/>
        <end position="67"/>
    </location>
</feature>